<feature type="region of interest" description="Disordered" evidence="1">
    <location>
        <begin position="124"/>
        <end position="146"/>
    </location>
</feature>
<gene>
    <name evidence="2" type="ORF">BT62DRAFT_923019</name>
</gene>
<sequence length="294" mass="33619">MTFVCNANPPWKILGYDDHVHRNGRRRGRFFRSVGLPTIPVHKADTGTVYMSPYPYRRRFGNRFYDRICTVIVRIGEICMKTPCIGYVTILLQHARIRDTIWSVGCGYVWVLYLKECQSEKKKDEEKVGEDGSGEQSYAGEGTVHGKASETNMSQSVKAYGLRRESAKCMVFAVETLDEMYKGLKSRVRHAIALYDPEEIMVPFKRNWHLDHCKQGGLLSGYLNVDEEFGHYPALFTDPDDITNSTPEMNSPSRKCKVLTAYIETKLDNNTELFESLKVSATPMSEVIAVKREY</sequence>
<protein>
    <submittedName>
        <fullName evidence="2">Uncharacterized protein</fullName>
    </submittedName>
</protein>
<proteinExistence type="predicted"/>
<dbReference type="EMBL" id="MU250556">
    <property type="protein sequence ID" value="KAG7441777.1"/>
    <property type="molecule type" value="Genomic_DNA"/>
</dbReference>
<organism evidence="2 3">
    <name type="scientific">Guyanagaster necrorhizus</name>
    <dbReference type="NCBI Taxonomy" id="856835"/>
    <lineage>
        <taxon>Eukaryota</taxon>
        <taxon>Fungi</taxon>
        <taxon>Dikarya</taxon>
        <taxon>Basidiomycota</taxon>
        <taxon>Agaricomycotina</taxon>
        <taxon>Agaricomycetes</taxon>
        <taxon>Agaricomycetidae</taxon>
        <taxon>Agaricales</taxon>
        <taxon>Marasmiineae</taxon>
        <taxon>Physalacriaceae</taxon>
        <taxon>Guyanagaster</taxon>
    </lineage>
</organism>
<reference evidence="2" key="1">
    <citation type="submission" date="2020-11" db="EMBL/GenBank/DDBJ databases">
        <title>Adaptations for nitrogen fixation in a non-lichenized fungal sporocarp promotes dispersal by wood-feeding termites.</title>
        <authorList>
            <consortium name="DOE Joint Genome Institute"/>
            <person name="Koch R.A."/>
            <person name="Yoon G."/>
            <person name="Arayal U."/>
            <person name="Lail K."/>
            <person name="Amirebrahimi M."/>
            <person name="Labutti K."/>
            <person name="Lipzen A."/>
            <person name="Riley R."/>
            <person name="Barry K."/>
            <person name="Henrissat B."/>
            <person name="Grigoriev I.V."/>
            <person name="Herr J.R."/>
            <person name="Aime M.C."/>
        </authorList>
    </citation>
    <scope>NUCLEOTIDE SEQUENCE</scope>
    <source>
        <strain evidence="2">MCA 3950</strain>
    </source>
</reference>
<evidence type="ECO:0000313" key="2">
    <source>
        <dbReference type="EMBL" id="KAG7441777.1"/>
    </source>
</evidence>
<name>A0A9P7VJS2_9AGAR</name>
<evidence type="ECO:0000256" key="1">
    <source>
        <dbReference type="SAM" id="MobiDB-lite"/>
    </source>
</evidence>
<dbReference type="Proteomes" id="UP000812287">
    <property type="component" value="Unassembled WGS sequence"/>
</dbReference>
<dbReference type="RefSeq" id="XP_043035277.1">
    <property type="nucleotide sequence ID" value="XM_043184465.1"/>
</dbReference>
<accession>A0A9P7VJS2</accession>
<keyword evidence="3" id="KW-1185">Reference proteome</keyword>
<dbReference type="AlphaFoldDB" id="A0A9P7VJS2"/>
<evidence type="ECO:0000313" key="3">
    <source>
        <dbReference type="Proteomes" id="UP000812287"/>
    </source>
</evidence>
<comment type="caution">
    <text evidence="2">The sequence shown here is derived from an EMBL/GenBank/DDBJ whole genome shotgun (WGS) entry which is preliminary data.</text>
</comment>
<dbReference type="GeneID" id="66106762"/>